<feature type="region of interest" description="Disordered" evidence="1">
    <location>
        <begin position="98"/>
        <end position="146"/>
    </location>
</feature>
<reference evidence="2" key="1">
    <citation type="journal article" date="2017" name="Parasit. Vectors">
        <title>Sialotranscriptomics of Rhipicephalus zambeziensis reveals intricate expression profiles of secretory proteins and suggests tight temporal transcriptional regulation during blood-feeding.</title>
        <authorList>
            <person name="de Castro M.H."/>
            <person name="de Klerk D."/>
            <person name="Pienaar R."/>
            <person name="Rees D.J.G."/>
            <person name="Mans B.J."/>
        </authorList>
    </citation>
    <scope>NUCLEOTIDE SEQUENCE</scope>
    <source>
        <tissue evidence="2">Salivary glands</tissue>
    </source>
</reference>
<proteinExistence type="predicted"/>
<evidence type="ECO:0000313" key="2">
    <source>
        <dbReference type="EMBL" id="MAA12759.1"/>
    </source>
</evidence>
<dbReference type="EMBL" id="GFPF01001613">
    <property type="protein sequence ID" value="MAA12759.1"/>
    <property type="molecule type" value="Transcribed_RNA"/>
</dbReference>
<organism evidence="2">
    <name type="scientific">Rhipicephalus zambeziensis</name>
    <dbReference type="NCBI Taxonomy" id="60191"/>
    <lineage>
        <taxon>Eukaryota</taxon>
        <taxon>Metazoa</taxon>
        <taxon>Ecdysozoa</taxon>
        <taxon>Arthropoda</taxon>
        <taxon>Chelicerata</taxon>
        <taxon>Arachnida</taxon>
        <taxon>Acari</taxon>
        <taxon>Parasitiformes</taxon>
        <taxon>Ixodida</taxon>
        <taxon>Ixodoidea</taxon>
        <taxon>Ixodidae</taxon>
        <taxon>Rhipicephalinae</taxon>
        <taxon>Rhipicephalus</taxon>
        <taxon>Rhipicephalus</taxon>
    </lineage>
</organism>
<dbReference type="AlphaFoldDB" id="A0A224YAU9"/>
<protein>
    <submittedName>
        <fullName evidence="2">Uncharacterized protein</fullName>
    </submittedName>
</protein>
<name>A0A224YAU9_9ACAR</name>
<sequence>MLHIQRQLWRGKKWGKGQKESSCVSVCRKKNLRKLIFQLFFPPSHSSKHFPSHSLSVQGGDTPDTIYPPSCSPNPPFFSPRTNRGKVRRHLVKREALQDGGPDAHGGACPVSHPRNATGGIVETPRSRDISRGSDAQRPLATQACTTSAVPRVTKKGRLTRSSPEIIKPRRLRRLHADTGLSSAKALLRLTHFRWPCCHLLTVAPTHHALPSLPPNLRPRVNRTARNPHLAKEMLLVKAVLLIKGTTLPPSLQYPSNFQHP</sequence>
<evidence type="ECO:0000256" key="1">
    <source>
        <dbReference type="SAM" id="MobiDB-lite"/>
    </source>
</evidence>
<accession>A0A224YAU9</accession>